<organism evidence="2 3">
    <name type="scientific">Kineobactrum sediminis</name>
    <dbReference type="NCBI Taxonomy" id="1905677"/>
    <lineage>
        <taxon>Bacteria</taxon>
        <taxon>Pseudomonadati</taxon>
        <taxon>Pseudomonadota</taxon>
        <taxon>Gammaproteobacteria</taxon>
        <taxon>Cellvibrionales</taxon>
        <taxon>Halieaceae</taxon>
        <taxon>Kineobactrum</taxon>
    </lineage>
</organism>
<reference evidence="3" key="1">
    <citation type="submission" date="2017-11" db="EMBL/GenBank/DDBJ databases">
        <title>The draft genome sequence of Chromatocurvus sp. F02.</title>
        <authorList>
            <person name="Du Z.-J."/>
            <person name="Chang Y.-Q."/>
        </authorList>
    </citation>
    <scope>NUCLEOTIDE SEQUENCE [LARGE SCALE GENOMIC DNA]</scope>
    <source>
        <strain evidence="3">F02</strain>
    </source>
</reference>
<gene>
    <name evidence="2" type="ORF">CWI75_11725</name>
</gene>
<keyword evidence="3" id="KW-1185">Reference proteome</keyword>
<protein>
    <recommendedName>
        <fullName evidence="4">DUF485 domain-containing protein</fullName>
    </recommendedName>
</protein>
<comment type="caution">
    <text evidence="2">The sequence shown here is derived from an EMBL/GenBank/DDBJ whole genome shotgun (WGS) entry which is preliminary data.</text>
</comment>
<keyword evidence="1" id="KW-1133">Transmembrane helix</keyword>
<evidence type="ECO:0000313" key="2">
    <source>
        <dbReference type="EMBL" id="PLW82424.1"/>
    </source>
</evidence>
<evidence type="ECO:0000313" key="3">
    <source>
        <dbReference type="Proteomes" id="UP000234845"/>
    </source>
</evidence>
<evidence type="ECO:0000256" key="1">
    <source>
        <dbReference type="SAM" id="Phobius"/>
    </source>
</evidence>
<feature type="transmembrane region" description="Helical" evidence="1">
    <location>
        <begin position="55"/>
        <end position="75"/>
    </location>
</feature>
<dbReference type="Proteomes" id="UP000234845">
    <property type="component" value="Unassembled WGS sequence"/>
</dbReference>
<name>A0A2N5Y202_9GAMM</name>
<dbReference type="AlphaFoldDB" id="A0A2N5Y202"/>
<dbReference type="RefSeq" id="WP_101521676.1">
    <property type="nucleotide sequence ID" value="NZ_PKLZ01000008.1"/>
</dbReference>
<feature type="transmembrane region" description="Helical" evidence="1">
    <location>
        <begin position="18"/>
        <end position="35"/>
    </location>
</feature>
<proteinExistence type="predicted"/>
<keyword evidence="1" id="KW-0472">Membrane</keyword>
<sequence>MNHDQKLAVIKSRTRRRMLFSMTTLVLYFAFILNWTEFGSILAQRLGKSHITGSLLMFCGLIVTFILLELLFLLLNQATTRSGEDV</sequence>
<accession>A0A2N5Y202</accession>
<dbReference type="EMBL" id="PKLZ01000008">
    <property type="protein sequence ID" value="PLW82424.1"/>
    <property type="molecule type" value="Genomic_DNA"/>
</dbReference>
<evidence type="ECO:0008006" key="4">
    <source>
        <dbReference type="Google" id="ProtNLM"/>
    </source>
</evidence>
<dbReference type="OrthoDB" id="5741699at2"/>
<keyword evidence="1" id="KW-0812">Transmembrane</keyword>